<dbReference type="RefSeq" id="WP_251351383.1">
    <property type="nucleotide sequence ID" value="NZ_JAMQGR010000011.1"/>
</dbReference>
<dbReference type="EMBL" id="JAMQGR010000011">
    <property type="protein sequence ID" value="MCM2568547.1"/>
    <property type="molecule type" value="Genomic_DNA"/>
</dbReference>
<reference evidence="1 2" key="1">
    <citation type="submission" date="2022-06" db="EMBL/GenBank/DDBJ databases">
        <title>Janthinobacterium kumbetensis sp. nov., isolated from spring water in Turkey.</title>
        <authorList>
            <person name="Inan Bektas K."/>
            <person name="Belduz A.A."/>
            <person name="Canakci S."/>
            <person name="Nalcaoglu A."/>
            <person name="Ceylan E."/>
            <person name="Kati H."/>
        </authorList>
    </citation>
    <scope>NUCLEOTIDE SEQUENCE [LARGE SCALE GENOMIC DNA]</scope>
    <source>
        <strain evidence="1 2">GK</strain>
    </source>
</reference>
<dbReference type="Gene3D" id="2.60.40.4150">
    <property type="entry name" value="Type VI secretion system, lipoprotein SciN"/>
    <property type="match status" value="1"/>
</dbReference>
<dbReference type="PANTHER" id="PTHR37625">
    <property type="entry name" value="OUTER MEMBRANE LIPOPROTEIN-RELATED"/>
    <property type="match status" value="1"/>
</dbReference>
<organism evidence="1 2">
    <name type="scientific">Janthinobacterium kumbetense</name>
    <dbReference type="NCBI Taxonomy" id="2950280"/>
    <lineage>
        <taxon>Bacteria</taxon>
        <taxon>Pseudomonadati</taxon>
        <taxon>Pseudomonadota</taxon>
        <taxon>Betaproteobacteria</taxon>
        <taxon>Burkholderiales</taxon>
        <taxon>Oxalobacteraceae</taxon>
        <taxon>Janthinobacterium</taxon>
    </lineage>
</organism>
<dbReference type="InterPro" id="IPR038706">
    <property type="entry name" value="Type_VI_SciN-like_sf"/>
</dbReference>
<protein>
    <submittedName>
        <fullName evidence="1">Type VI secretion system lipoprotein TssJ</fullName>
    </submittedName>
</protein>
<dbReference type="PANTHER" id="PTHR37625:SF4">
    <property type="entry name" value="OUTER MEMBRANE LIPOPROTEIN"/>
    <property type="match status" value="1"/>
</dbReference>
<name>A0ABT0WYX7_9BURK</name>
<dbReference type="InterPro" id="IPR017734">
    <property type="entry name" value="T6SS_SciN"/>
</dbReference>
<evidence type="ECO:0000313" key="2">
    <source>
        <dbReference type="Proteomes" id="UP001202243"/>
    </source>
</evidence>
<proteinExistence type="predicted"/>
<evidence type="ECO:0000313" key="1">
    <source>
        <dbReference type="EMBL" id="MCM2568547.1"/>
    </source>
</evidence>
<keyword evidence="1" id="KW-0449">Lipoprotein</keyword>
<comment type="caution">
    <text evidence="1">The sequence shown here is derived from an EMBL/GenBank/DDBJ whole genome shotgun (WGS) entry which is preliminary data.</text>
</comment>
<dbReference type="Proteomes" id="UP001202243">
    <property type="component" value="Unassembled WGS sequence"/>
</dbReference>
<dbReference type="Pfam" id="PF12790">
    <property type="entry name" value="T6SS-SciN"/>
    <property type="match status" value="1"/>
</dbReference>
<dbReference type="NCBIfam" id="TIGR03352">
    <property type="entry name" value="VI_chp_3"/>
    <property type="match status" value="1"/>
</dbReference>
<gene>
    <name evidence="1" type="primary">tssJ</name>
    <name evidence="1" type="ORF">NCG91_23305</name>
</gene>
<keyword evidence="2" id="KW-1185">Reference proteome</keyword>
<sequence length="199" mass="21125">MPFDAPLRRLARTAALLLLALPLAGCAGGAIGTLANAALQMAGAAKPPPELPDAQKPPRNVSIRLHAAQRLNTDADGRPLALVARIYKLRQSAAFEQAPYDSFLDTQREKTALGADLMEVKEVLLVPGQRYEVQEKVSKEAYFIGVVALFRAPAAQRWRATFAAADAERGGITVGLHACALSVAGIDGGMAPLSTLRCR</sequence>
<accession>A0ABT0WYX7</accession>